<evidence type="ECO:0000313" key="3">
    <source>
        <dbReference type="Proteomes" id="UP001183246"/>
    </source>
</evidence>
<dbReference type="EMBL" id="JAVREL010000008">
    <property type="protein sequence ID" value="MDT0344157.1"/>
    <property type="molecule type" value="Genomic_DNA"/>
</dbReference>
<evidence type="ECO:0000313" key="2">
    <source>
        <dbReference type="EMBL" id="MDT0344157.1"/>
    </source>
</evidence>
<evidence type="ECO:0000256" key="1">
    <source>
        <dbReference type="SAM" id="MobiDB-lite"/>
    </source>
</evidence>
<proteinExistence type="predicted"/>
<name>A0ABU2MRW4_9ACTN</name>
<accession>A0ABU2MRW4</accession>
<keyword evidence="3" id="KW-1185">Reference proteome</keyword>
<dbReference type="InterPro" id="IPR016169">
    <property type="entry name" value="FAD-bd_PCMH_sub2"/>
</dbReference>
<organism evidence="2 3">
    <name type="scientific">Streptomyces litchfieldiae</name>
    <dbReference type="NCBI Taxonomy" id="3075543"/>
    <lineage>
        <taxon>Bacteria</taxon>
        <taxon>Bacillati</taxon>
        <taxon>Actinomycetota</taxon>
        <taxon>Actinomycetes</taxon>
        <taxon>Kitasatosporales</taxon>
        <taxon>Streptomycetaceae</taxon>
        <taxon>Streptomyces</taxon>
    </lineage>
</organism>
<sequence length="104" mass="11456">MGARVGPDDQRYEELVRRGINQRYRARPDEVRVVGTTDQVVAAVRDAVRGGGHCFENFVDHPDVRMISDMSGMRSTSTPPGTRSRWRPAPPSSRSTAGCIWAGA</sequence>
<feature type="region of interest" description="Disordered" evidence="1">
    <location>
        <begin position="69"/>
        <end position="104"/>
    </location>
</feature>
<dbReference type="Proteomes" id="UP001183246">
    <property type="component" value="Unassembled WGS sequence"/>
</dbReference>
<gene>
    <name evidence="2" type="ORF">RM590_16245</name>
</gene>
<reference evidence="3" key="1">
    <citation type="submission" date="2023-07" db="EMBL/GenBank/DDBJ databases">
        <title>30 novel species of actinomycetes from the DSMZ collection.</title>
        <authorList>
            <person name="Nouioui I."/>
        </authorList>
    </citation>
    <scope>NUCLEOTIDE SEQUENCE [LARGE SCALE GENOMIC DNA]</scope>
    <source>
        <strain evidence="3">DSM 44938</strain>
    </source>
</reference>
<dbReference type="Gene3D" id="3.30.465.10">
    <property type="match status" value="1"/>
</dbReference>
<dbReference type="RefSeq" id="WP_311705284.1">
    <property type="nucleotide sequence ID" value="NZ_JAVREL010000008.1"/>
</dbReference>
<comment type="caution">
    <text evidence="2">The sequence shown here is derived from an EMBL/GenBank/DDBJ whole genome shotgun (WGS) entry which is preliminary data.</text>
</comment>
<protein>
    <submittedName>
        <fullName evidence="2">Uncharacterized protein</fullName>
    </submittedName>
</protein>